<protein>
    <submittedName>
        <fullName evidence="2">Uncharacterized protein</fullName>
    </submittedName>
</protein>
<reference evidence="2 3" key="1">
    <citation type="submission" date="2023-08" db="EMBL/GenBank/DDBJ databases">
        <title>Black Yeasts Isolated from many extreme environments.</title>
        <authorList>
            <person name="Coleine C."/>
            <person name="Stajich J.E."/>
            <person name="Selbmann L."/>
        </authorList>
    </citation>
    <scope>NUCLEOTIDE SEQUENCE [LARGE SCALE GENOMIC DNA]</scope>
    <source>
        <strain evidence="2 3">CCFEE 536</strain>
    </source>
</reference>
<organism evidence="2 3">
    <name type="scientific">Cryomyces antarcticus</name>
    <dbReference type="NCBI Taxonomy" id="329879"/>
    <lineage>
        <taxon>Eukaryota</taxon>
        <taxon>Fungi</taxon>
        <taxon>Dikarya</taxon>
        <taxon>Ascomycota</taxon>
        <taxon>Pezizomycotina</taxon>
        <taxon>Dothideomycetes</taxon>
        <taxon>Dothideomycetes incertae sedis</taxon>
        <taxon>Cryomyces</taxon>
    </lineage>
</organism>
<evidence type="ECO:0000313" key="3">
    <source>
        <dbReference type="Proteomes" id="UP001357485"/>
    </source>
</evidence>
<name>A0ABR0LNG0_9PEZI</name>
<sequence length="234" mass="25989">MASSTAAHESQPGQYNCIESVAKGTMLISVLDKPGVPSRKHAQPFHLTREDLDDWRKVVGITDREPTRRAERRSKEAKLRKEKRKSDDVANDETFADKKPQGLPSPGVKQNGQGMRDGTGSFAIGDYLREVRRSGSFTTSARGKRRRTTLSNNSGQDDAAASSQLLGDLARGQEYVLRDASLNSIEGVAPENERSNSTEKTGRHKTKKEERKKLKRSRHKKHTSSTAEAESTQE</sequence>
<keyword evidence="3" id="KW-1185">Reference proteome</keyword>
<feature type="region of interest" description="Disordered" evidence="1">
    <location>
        <begin position="181"/>
        <end position="234"/>
    </location>
</feature>
<feature type="non-terminal residue" evidence="2">
    <location>
        <position position="234"/>
    </location>
</feature>
<gene>
    <name evidence="2" type="ORF">LTR16_003978</name>
</gene>
<feature type="region of interest" description="Disordered" evidence="1">
    <location>
        <begin position="34"/>
        <end position="162"/>
    </location>
</feature>
<dbReference type="EMBL" id="JAVRRA010016889">
    <property type="protein sequence ID" value="KAK5201058.1"/>
    <property type="molecule type" value="Genomic_DNA"/>
</dbReference>
<feature type="compositionally biased region" description="Polar residues" evidence="1">
    <location>
        <begin position="149"/>
        <end position="162"/>
    </location>
</feature>
<feature type="compositionally biased region" description="Basic and acidic residues" evidence="1">
    <location>
        <begin position="191"/>
        <end position="212"/>
    </location>
</feature>
<accession>A0ABR0LNG0</accession>
<comment type="caution">
    <text evidence="2">The sequence shown here is derived from an EMBL/GenBank/DDBJ whole genome shotgun (WGS) entry which is preliminary data.</text>
</comment>
<evidence type="ECO:0000313" key="2">
    <source>
        <dbReference type="EMBL" id="KAK5201058.1"/>
    </source>
</evidence>
<feature type="compositionally biased region" description="Basic residues" evidence="1">
    <location>
        <begin position="213"/>
        <end position="223"/>
    </location>
</feature>
<proteinExistence type="predicted"/>
<feature type="compositionally biased region" description="Basic and acidic residues" evidence="1">
    <location>
        <begin position="47"/>
        <end position="88"/>
    </location>
</feature>
<evidence type="ECO:0000256" key="1">
    <source>
        <dbReference type="SAM" id="MobiDB-lite"/>
    </source>
</evidence>
<dbReference type="Proteomes" id="UP001357485">
    <property type="component" value="Unassembled WGS sequence"/>
</dbReference>